<feature type="domain" description="PDZ" evidence="3">
    <location>
        <begin position="909"/>
        <end position="990"/>
    </location>
</feature>
<comment type="caution">
    <text evidence="4">The sequence shown here is derived from an EMBL/GenBank/DDBJ whole genome shotgun (WGS) entry which is preliminary data.</text>
</comment>
<dbReference type="InterPro" id="IPR029071">
    <property type="entry name" value="Ubiquitin-like_domsf"/>
</dbReference>
<dbReference type="Gene3D" id="2.30.42.10">
    <property type="match status" value="4"/>
</dbReference>
<dbReference type="InterPro" id="IPR000299">
    <property type="entry name" value="FERM_domain"/>
</dbReference>
<feature type="region of interest" description="Disordered" evidence="1">
    <location>
        <begin position="706"/>
        <end position="740"/>
    </location>
</feature>
<feature type="domain" description="FERM" evidence="2">
    <location>
        <begin position="27"/>
        <end position="331"/>
    </location>
</feature>
<dbReference type="PROSITE" id="PS50057">
    <property type="entry name" value="FERM_3"/>
    <property type="match status" value="1"/>
</dbReference>
<name>A0A2B4SM93_STYPI</name>
<accession>A0A2B4SM93</accession>
<dbReference type="PANTHER" id="PTHR46900:SF2">
    <property type="entry name" value="TYROSINE-PROTEIN PHOSPHATASE NON-RECEPTOR TYPE 13"/>
    <property type="match status" value="1"/>
</dbReference>
<dbReference type="SUPFAM" id="SSF50156">
    <property type="entry name" value="PDZ domain-like"/>
    <property type="match status" value="4"/>
</dbReference>
<dbReference type="InterPro" id="IPR052074">
    <property type="entry name" value="NonRcpt_TyrProt_Phosphatase"/>
</dbReference>
<dbReference type="Proteomes" id="UP000225706">
    <property type="component" value="Unassembled WGS sequence"/>
</dbReference>
<dbReference type="PROSITE" id="PS50106">
    <property type="entry name" value="PDZ"/>
    <property type="match status" value="4"/>
</dbReference>
<dbReference type="STRING" id="50429.A0A2B4SM93"/>
<dbReference type="EMBL" id="LSMT01000063">
    <property type="protein sequence ID" value="PFX29632.1"/>
    <property type="molecule type" value="Genomic_DNA"/>
</dbReference>
<feature type="domain" description="PDZ" evidence="3">
    <location>
        <begin position="1140"/>
        <end position="1221"/>
    </location>
</feature>
<dbReference type="Gene3D" id="1.20.80.10">
    <property type="match status" value="1"/>
</dbReference>
<dbReference type="AlphaFoldDB" id="A0A2B4SM93"/>
<proteinExistence type="predicted"/>
<dbReference type="InterPro" id="IPR018979">
    <property type="entry name" value="FERM_N"/>
</dbReference>
<dbReference type="Pfam" id="PF09380">
    <property type="entry name" value="FERM_C"/>
    <property type="match status" value="1"/>
</dbReference>
<feature type="domain" description="PDZ" evidence="3">
    <location>
        <begin position="408"/>
        <end position="485"/>
    </location>
</feature>
<keyword evidence="5" id="KW-1185">Reference proteome</keyword>
<dbReference type="InterPro" id="IPR019749">
    <property type="entry name" value="Band_41_domain"/>
</dbReference>
<dbReference type="InterPro" id="IPR014352">
    <property type="entry name" value="FERM/acyl-CoA-bd_prot_sf"/>
</dbReference>
<dbReference type="CDD" id="cd06792">
    <property type="entry name" value="PDZ2-PTPN13_FRMPD2-like"/>
    <property type="match status" value="1"/>
</dbReference>
<dbReference type="InterPro" id="IPR018980">
    <property type="entry name" value="FERM_PH-like_C"/>
</dbReference>
<dbReference type="PRINTS" id="PR00935">
    <property type="entry name" value="BAND41"/>
</dbReference>
<dbReference type="PANTHER" id="PTHR46900">
    <property type="entry name" value="TYROSINE-PROTEIN PHOSPHATASE NON-RECEPTOR TYPE 13"/>
    <property type="match status" value="1"/>
</dbReference>
<dbReference type="SUPFAM" id="SSF47031">
    <property type="entry name" value="Second domain of FERM"/>
    <property type="match status" value="1"/>
</dbReference>
<dbReference type="CDD" id="cd14473">
    <property type="entry name" value="FERM_B-lobe"/>
    <property type="match status" value="1"/>
</dbReference>
<protein>
    <submittedName>
        <fullName evidence="4">Tyrosine-protein phosphatase non-receptor type 13</fullName>
    </submittedName>
</protein>
<dbReference type="InterPro" id="IPR011993">
    <property type="entry name" value="PH-like_dom_sf"/>
</dbReference>
<dbReference type="Pfam" id="PF09379">
    <property type="entry name" value="FERM_N"/>
    <property type="match status" value="1"/>
</dbReference>
<dbReference type="SMART" id="SM00295">
    <property type="entry name" value="B41"/>
    <property type="match status" value="1"/>
</dbReference>
<dbReference type="SMART" id="SM01196">
    <property type="entry name" value="FERM_C"/>
    <property type="match status" value="1"/>
</dbReference>
<feature type="region of interest" description="Disordered" evidence="1">
    <location>
        <begin position="670"/>
        <end position="690"/>
    </location>
</feature>
<reference evidence="5" key="1">
    <citation type="journal article" date="2017" name="bioRxiv">
        <title>Comparative analysis of the genomes of Stylophora pistillata and Acropora digitifera provides evidence for extensive differences between species of corals.</title>
        <authorList>
            <person name="Voolstra C.R."/>
            <person name="Li Y."/>
            <person name="Liew Y.J."/>
            <person name="Baumgarten S."/>
            <person name="Zoccola D."/>
            <person name="Flot J.-F."/>
            <person name="Tambutte S."/>
            <person name="Allemand D."/>
            <person name="Aranda M."/>
        </authorList>
    </citation>
    <scope>NUCLEOTIDE SEQUENCE [LARGE SCALE GENOMIC DNA]</scope>
</reference>
<dbReference type="Pfam" id="PF00373">
    <property type="entry name" value="FERM_M"/>
    <property type="match status" value="1"/>
</dbReference>
<dbReference type="CDD" id="cd17101">
    <property type="entry name" value="FERM_F1_PTPN13_like"/>
    <property type="match status" value="1"/>
</dbReference>
<evidence type="ECO:0000259" key="2">
    <source>
        <dbReference type="PROSITE" id="PS50057"/>
    </source>
</evidence>
<dbReference type="InterPro" id="IPR035963">
    <property type="entry name" value="FERM_2"/>
</dbReference>
<evidence type="ECO:0000313" key="4">
    <source>
        <dbReference type="EMBL" id="PFX29632.1"/>
    </source>
</evidence>
<evidence type="ECO:0000256" key="1">
    <source>
        <dbReference type="SAM" id="MobiDB-lite"/>
    </source>
</evidence>
<keyword evidence="4" id="KW-0675">Receptor</keyword>
<dbReference type="InterPro" id="IPR019748">
    <property type="entry name" value="FERM_central"/>
</dbReference>
<dbReference type="InterPro" id="IPR001478">
    <property type="entry name" value="PDZ"/>
</dbReference>
<feature type="compositionally biased region" description="Polar residues" evidence="1">
    <location>
        <begin position="759"/>
        <end position="785"/>
    </location>
</feature>
<dbReference type="SUPFAM" id="SSF54236">
    <property type="entry name" value="Ubiquitin-like"/>
    <property type="match status" value="1"/>
</dbReference>
<dbReference type="InterPro" id="IPR036034">
    <property type="entry name" value="PDZ_sf"/>
</dbReference>
<evidence type="ECO:0000313" key="5">
    <source>
        <dbReference type="Proteomes" id="UP000225706"/>
    </source>
</evidence>
<dbReference type="Pfam" id="PF00595">
    <property type="entry name" value="PDZ"/>
    <property type="match status" value="4"/>
</dbReference>
<feature type="region of interest" description="Disordered" evidence="1">
    <location>
        <begin position="356"/>
        <end position="375"/>
    </location>
</feature>
<dbReference type="Gene3D" id="3.10.20.90">
    <property type="entry name" value="Phosphatidylinositol 3-kinase Catalytic Subunit, Chain A, domain 1"/>
    <property type="match status" value="1"/>
</dbReference>
<dbReference type="SUPFAM" id="SSF50729">
    <property type="entry name" value="PH domain-like"/>
    <property type="match status" value="1"/>
</dbReference>
<dbReference type="Gene3D" id="2.30.29.30">
    <property type="entry name" value="Pleckstrin-homology domain (PH domain)/Phosphotyrosine-binding domain (PTB)"/>
    <property type="match status" value="1"/>
</dbReference>
<evidence type="ECO:0000259" key="3">
    <source>
        <dbReference type="PROSITE" id="PS50106"/>
    </source>
</evidence>
<organism evidence="4 5">
    <name type="scientific">Stylophora pistillata</name>
    <name type="common">Smooth cauliflower coral</name>
    <dbReference type="NCBI Taxonomy" id="50429"/>
    <lineage>
        <taxon>Eukaryota</taxon>
        <taxon>Metazoa</taxon>
        <taxon>Cnidaria</taxon>
        <taxon>Anthozoa</taxon>
        <taxon>Hexacorallia</taxon>
        <taxon>Scleractinia</taxon>
        <taxon>Astrocoeniina</taxon>
        <taxon>Pocilloporidae</taxon>
        <taxon>Stylophora</taxon>
    </lineage>
</organism>
<dbReference type="OrthoDB" id="5975473at2759"/>
<gene>
    <name evidence="4" type="primary">PTPN13</name>
    <name evidence="4" type="ORF">AWC38_SpisGene5615</name>
</gene>
<dbReference type="SMART" id="SM00228">
    <property type="entry name" value="PDZ"/>
    <property type="match status" value="4"/>
</dbReference>
<feature type="domain" description="PDZ" evidence="3">
    <location>
        <begin position="1014"/>
        <end position="1095"/>
    </location>
</feature>
<sequence>MNAATVAGRRADDKTEETGVLIGEGDKLINVVLLNGERLNVRVQASATGQDLYTIITDHLGLTETIFFGLMIIKDGEHEFLDLNEKLSKLAKFAPHLWKDDVSCNSSLVFTIFFRVKYYVENICLLQQQSTRHLYYLQLRKDVLEGGIYVHEETAMLLASYALQAEVGDYNQTLHGSDYFVPEHYLPQRAIAKLTASYIKKHLPAMHKTHTSLSDAQAEIEYLKEAQKLQEYGIIFNKVSKFKKDKRGGFSLGISVRGLIVYEERGVVKSPTFRHPWQNIKRMAFHRRRFFIEAHGDPETSKMVLYTCSYKKSRYLLKMCTSFYKFQMMMGMKLSSLKEYPKDGVVKMNGVVKTDESDSLAGDMPESAAGKPENESGVIQPPGIGPAIHLNGSACPVQDQSLQVSVHPVQLQKVNGSLGLNIIGGIELGGIYVKTMAAEGPASLSGKINIGDRILEINGQSLEGLSRQEAVNILRTAPHVCTMLIESCVAAPATPNGKPVMPGSESASAFYHPHRQQQMQPMIERQPSLESQYSTMQQQFVPSQSHQIEDIVTVSTTNVKEPNPERLSLGKQNTIEAIAWAQPFEVSTFAKGAVSAIIRERAKTKVTALNENGSPEHSPEKCKGHVGIFDSLTGEGTKLPVKKTEENPREQPLAPLDDYQTLLQAESLSVEESQPLPIIEDKTPPTEESSVVSGFFKKIHSFLFSPTSPKRKRSEESESSCCESDFDSEFSEMTQGSFNPGDIEAIRDELEQLLSGSQNQSLENSNGFSFSEGRSSQLGSPSSLAQEELTENSETKSQQGYKDVLKGEEVEAPTGLEKTMTYKKLLESSEAEQGDNEVINVKVDDDVSHKQKLEGNDEDRSSINIKVEQKDISSCKDVDCIEQETNRVADDEELEGIYKTNSILKDYIPIEIPKLNGSFGLNVTGGPELDGIYVKSLLPGGAAEASGKIRNGDRIVEINGVAMDGLNRKQAVELLRRSAATATLVIERYRHPGPEGPHLEDLEDLLRTSPNCILVELQKINHSFGFSVVGGPDFGGIFVKTINPNGAAAMDGRIGINDRIVAVNCVNLTRATRQEAVDALRNSPIIAQLVVEKVTPEDIMTNSSGPPTPQESRYGAVQYSNYQASTDSYNDYSMDDLPFEVYLTKGQSGLGMSLTGGDNGAPIYIKKLVPGGSALMCGQLQVNDIILQINNKNVDRMTYREALSILRNCPSEVRLLVQRPRMSSHPPYPGYHGGSDRASVDSYGSYSSMSSIF</sequence>
<feature type="region of interest" description="Disordered" evidence="1">
    <location>
        <begin position="759"/>
        <end position="813"/>
    </location>
</feature>
<dbReference type="FunFam" id="1.20.80.10:FF:000014">
    <property type="entry name" value="Tyrosine-protein phosphatase non-receptor type"/>
    <property type="match status" value="1"/>
</dbReference>